<evidence type="ECO:0000313" key="2">
    <source>
        <dbReference type="EMBL" id="ARQ02653.1"/>
    </source>
</evidence>
<evidence type="ECO:0008006" key="4">
    <source>
        <dbReference type="Google" id="ProtNLM"/>
    </source>
</evidence>
<feature type="compositionally biased region" description="Polar residues" evidence="1">
    <location>
        <begin position="1"/>
        <end position="18"/>
    </location>
</feature>
<dbReference type="InterPro" id="IPR044855">
    <property type="entry name" value="CoA-Trfase_III_dom3_sf"/>
</dbReference>
<evidence type="ECO:0000313" key="3">
    <source>
        <dbReference type="Proteomes" id="UP000194137"/>
    </source>
</evidence>
<keyword evidence="3" id="KW-1185">Reference proteome</keyword>
<proteinExistence type="predicted"/>
<dbReference type="Gene3D" id="3.40.50.10540">
    <property type="entry name" value="Crotonobetainyl-coa:carnitine coa-transferase, domain 1"/>
    <property type="match status" value="1"/>
</dbReference>
<sequence length="271" mass="29697">MHWTSRPDTSATRSSCNVDASRGRGNCNKGGTSRRRWLASIRAEAGRCRGRLSALKRGKDIVTIDLASQSGRSHMNELISGTDVLVTQSRPGILEKLGLAATDLIARYPRLIVCSISGYGQNGPRAHESGHDLNYVASAGLLGLGSAPTVPPVLLADIAGGTYPAVINILLALRQRDITGTGSHLDISMTDAMFVFAWEALASRWGAGSVPPDRLRFNGTSPRYRHYATRDDRFIVVAALEERFWQRFVKVIGLEPRMPTIRMIHPPRLKR</sequence>
<dbReference type="STRING" id="1235591.CAK95_28790"/>
<dbReference type="Pfam" id="PF02515">
    <property type="entry name" value="CoA_transf_3"/>
    <property type="match status" value="1"/>
</dbReference>
<dbReference type="InterPro" id="IPR023606">
    <property type="entry name" value="CoA-Trfase_III_dom_1_sf"/>
</dbReference>
<gene>
    <name evidence="2" type="ORF">CAK95_28790</name>
</gene>
<organism evidence="2 3">
    <name type="scientific">Pseudorhodoplanes sinuspersici</name>
    <dbReference type="NCBI Taxonomy" id="1235591"/>
    <lineage>
        <taxon>Bacteria</taxon>
        <taxon>Pseudomonadati</taxon>
        <taxon>Pseudomonadota</taxon>
        <taxon>Alphaproteobacteria</taxon>
        <taxon>Hyphomicrobiales</taxon>
        <taxon>Pseudorhodoplanes</taxon>
    </lineage>
</organism>
<accession>A0A1W6ZZA5</accession>
<dbReference type="Proteomes" id="UP000194137">
    <property type="component" value="Chromosome"/>
</dbReference>
<dbReference type="SUPFAM" id="SSF89796">
    <property type="entry name" value="CoA-transferase family III (CaiB/BaiF)"/>
    <property type="match status" value="1"/>
</dbReference>
<feature type="region of interest" description="Disordered" evidence="1">
    <location>
        <begin position="1"/>
        <end position="32"/>
    </location>
</feature>
<evidence type="ECO:0000256" key="1">
    <source>
        <dbReference type="SAM" id="MobiDB-lite"/>
    </source>
</evidence>
<dbReference type="AlphaFoldDB" id="A0A1W6ZZA5"/>
<dbReference type="PANTHER" id="PTHR48228:SF5">
    <property type="entry name" value="ALPHA-METHYLACYL-COA RACEMASE"/>
    <property type="match status" value="1"/>
</dbReference>
<dbReference type="InterPro" id="IPR003673">
    <property type="entry name" value="CoA-Trfase_fam_III"/>
</dbReference>
<dbReference type="EMBL" id="CP021112">
    <property type="protein sequence ID" value="ARQ02653.1"/>
    <property type="molecule type" value="Genomic_DNA"/>
</dbReference>
<reference evidence="2 3" key="1">
    <citation type="submission" date="2017-05" db="EMBL/GenBank/DDBJ databases">
        <title>Full genome sequence of Pseudorhodoplanes sinuspersici.</title>
        <authorList>
            <person name="Dastgheib S.M.M."/>
            <person name="Shavandi M."/>
            <person name="Tirandaz H."/>
        </authorList>
    </citation>
    <scope>NUCLEOTIDE SEQUENCE [LARGE SCALE GENOMIC DNA]</scope>
    <source>
        <strain evidence="2 3">RIPI110</strain>
    </source>
</reference>
<protein>
    <recommendedName>
        <fullName evidence="4">CoA transferase</fullName>
    </recommendedName>
</protein>
<dbReference type="InterPro" id="IPR050509">
    <property type="entry name" value="CoA-transferase_III"/>
</dbReference>
<dbReference type="Gene3D" id="3.30.1540.10">
    <property type="entry name" value="formyl-coa transferase, domain 3"/>
    <property type="match status" value="1"/>
</dbReference>
<dbReference type="GO" id="GO:0003824">
    <property type="term" value="F:catalytic activity"/>
    <property type="evidence" value="ECO:0007669"/>
    <property type="project" value="InterPro"/>
</dbReference>
<dbReference type="KEGG" id="psin:CAK95_28790"/>
<dbReference type="PANTHER" id="PTHR48228">
    <property type="entry name" value="SUCCINYL-COA--D-CITRAMALATE COA-TRANSFERASE"/>
    <property type="match status" value="1"/>
</dbReference>
<name>A0A1W6ZZA5_9HYPH</name>